<reference evidence="3 4" key="1">
    <citation type="submission" date="2018-03" db="EMBL/GenBank/DDBJ databases">
        <title>Genomic Encyclopedia of Archaeal and Bacterial Type Strains, Phase II (KMG-II): from individual species to whole genera.</title>
        <authorList>
            <person name="Goeker M."/>
        </authorList>
    </citation>
    <scope>NUCLEOTIDE SEQUENCE [LARGE SCALE GENOMIC DNA]</scope>
    <source>
        <strain evidence="3 4">DSM 100212</strain>
    </source>
</reference>
<evidence type="ECO:0000313" key="4">
    <source>
        <dbReference type="Proteomes" id="UP000238392"/>
    </source>
</evidence>
<dbReference type="Pfam" id="PF13478">
    <property type="entry name" value="XdhC_C"/>
    <property type="match status" value="1"/>
</dbReference>
<evidence type="ECO:0000313" key="3">
    <source>
        <dbReference type="EMBL" id="PRY84929.1"/>
    </source>
</evidence>
<protein>
    <submittedName>
        <fullName evidence="3">Xanthine dehydrogenase accessory factor</fullName>
    </submittedName>
</protein>
<dbReference type="Proteomes" id="UP000238392">
    <property type="component" value="Unassembled WGS sequence"/>
</dbReference>
<dbReference type="InterPro" id="IPR003777">
    <property type="entry name" value="XdhC_CoxI"/>
</dbReference>
<comment type="caution">
    <text evidence="3">The sequence shown here is derived from an EMBL/GenBank/DDBJ whole genome shotgun (WGS) entry which is preliminary data.</text>
</comment>
<dbReference type="AlphaFoldDB" id="A0A2T0WDZ2"/>
<feature type="domain" description="XdhC Rossmann" evidence="2">
    <location>
        <begin position="131"/>
        <end position="247"/>
    </location>
</feature>
<dbReference type="PANTHER" id="PTHR30388:SF6">
    <property type="entry name" value="XANTHINE DEHYDROGENASE SUBUNIT A-RELATED"/>
    <property type="match status" value="1"/>
</dbReference>
<dbReference type="Gene3D" id="3.40.50.720">
    <property type="entry name" value="NAD(P)-binding Rossmann-like Domain"/>
    <property type="match status" value="1"/>
</dbReference>
<keyword evidence="4" id="KW-1185">Reference proteome</keyword>
<evidence type="ECO:0000259" key="1">
    <source>
        <dbReference type="Pfam" id="PF02625"/>
    </source>
</evidence>
<proteinExistence type="predicted"/>
<dbReference type="OrthoDB" id="5242066at2"/>
<organism evidence="3 4">
    <name type="scientific">Donghicola tyrosinivorans</name>
    <dbReference type="NCBI Taxonomy" id="1652492"/>
    <lineage>
        <taxon>Bacteria</taxon>
        <taxon>Pseudomonadati</taxon>
        <taxon>Pseudomonadota</taxon>
        <taxon>Alphaproteobacteria</taxon>
        <taxon>Rhodobacterales</taxon>
        <taxon>Roseobacteraceae</taxon>
        <taxon>Donghicola</taxon>
    </lineage>
</organism>
<dbReference type="PANTHER" id="PTHR30388">
    <property type="entry name" value="ALDEHYDE OXIDOREDUCTASE MOLYBDENUM COFACTOR ASSEMBLY PROTEIN"/>
    <property type="match status" value="1"/>
</dbReference>
<accession>A0A2T0WDZ2</accession>
<name>A0A2T0WDZ2_9RHOB</name>
<dbReference type="EMBL" id="PVTQ01000019">
    <property type="protein sequence ID" value="PRY84929.1"/>
    <property type="molecule type" value="Genomic_DNA"/>
</dbReference>
<sequence>MTYVDLISRDMADMAETLRLRQEPYAFATIVRTAGTTSAKPGAKAIIDAEGAIIRGFLGGGCARGAVRRAALKALETGAPCLISVTPEENLSERGLAAGSEVDGVTYARNGCPSRGTIDIFIEPILPMPELVVVGSSPVAMALADLAPRFHWSVETAIHPRPNAPRMQAIIVATQGQGDMDALQQALASAAGYIAFVGSSKKYAALAPKLVAAGADQARVDQVSAPAGLDIGAVTPEEIALSILAELIQTRRRFDGKNSYE</sequence>
<dbReference type="InterPro" id="IPR027051">
    <property type="entry name" value="XdhC_Rossmann_dom"/>
</dbReference>
<feature type="domain" description="XdhC- CoxI" evidence="1">
    <location>
        <begin position="21"/>
        <end position="84"/>
    </location>
</feature>
<evidence type="ECO:0000259" key="2">
    <source>
        <dbReference type="Pfam" id="PF13478"/>
    </source>
</evidence>
<gene>
    <name evidence="3" type="ORF">CLV74_11926</name>
</gene>
<dbReference type="RefSeq" id="WP_106267986.1">
    <property type="nucleotide sequence ID" value="NZ_PVTQ01000019.1"/>
</dbReference>
<dbReference type="Pfam" id="PF02625">
    <property type="entry name" value="XdhC_CoxI"/>
    <property type="match status" value="1"/>
</dbReference>
<dbReference type="InterPro" id="IPR052698">
    <property type="entry name" value="MoCofactor_Util/Proc"/>
</dbReference>